<evidence type="ECO:0000313" key="11">
    <source>
        <dbReference type="EMBL" id="GGF07613.1"/>
    </source>
</evidence>
<gene>
    <name evidence="11" type="ORF">GCM10011611_11350</name>
</gene>
<evidence type="ECO:0000256" key="2">
    <source>
        <dbReference type="ARBA" id="ARBA00022679"/>
    </source>
</evidence>
<dbReference type="GO" id="GO:0016779">
    <property type="term" value="F:nucleotidyltransferase activity"/>
    <property type="evidence" value="ECO:0007669"/>
    <property type="project" value="UniProtKB-KW"/>
</dbReference>
<keyword evidence="4" id="KW-0548">Nucleotidyltransferase</keyword>
<evidence type="ECO:0000256" key="4">
    <source>
        <dbReference type="ARBA" id="ARBA00022695"/>
    </source>
</evidence>
<dbReference type="EMBL" id="BMJQ01000002">
    <property type="protein sequence ID" value="GGF07613.1"/>
    <property type="molecule type" value="Genomic_DNA"/>
</dbReference>
<evidence type="ECO:0000259" key="9">
    <source>
        <dbReference type="Pfam" id="PF01743"/>
    </source>
</evidence>
<reference evidence="11" key="1">
    <citation type="journal article" date="2014" name="Int. J. Syst. Evol. Microbiol.">
        <title>Complete genome sequence of Corynebacterium casei LMG S-19264T (=DSM 44701T), isolated from a smear-ripened cheese.</title>
        <authorList>
            <consortium name="US DOE Joint Genome Institute (JGI-PGF)"/>
            <person name="Walter F."/>
            <person name="Albersmeier A."/>
            <person name="Kalinowski J."/>
            <person name="Ruckert C."/>
        </authorList>
    </citation>
    <scope>NUCLEOTIDE SEQUENCE</scope>
    <source>
        <strain evidence="11">CGMCC 1.15725</strain>
    </source>
</reference>
<dbReference type="GO" id="GO:0008033">
    <property type="term" value="P:tRNA processing"/>
    <property type="evidence" value="ECO:0007669"/>
    <property type="project" value="UniProtKB-KW"/>
</dbReference>
<dbReference type="InterPro" id="IPR032828">
    <property type="entry name" value="PolyA_RNA-bd"/>
</dbReference>
<dbReference type="InterPro" id="IPR002646">
    <property type="entry name" value="PolA_pol_head_dom"/>
</dbReference>
<dbReference type="RefSeq" id="WP_189043373.1">
    <property type="nucleotide sequence ID" value="NZ_BMJQ01000002.1"/>
</dbReference>
<dbReference type="Proteomes" id="UP000646365">
    <property type="component" value="Unassembled WGS sequence"/>
</dbReference>
<evidence type="ECO:0000256" key="6">
    <source>
        <dbReference type="ARBA" id="ARBA00022741"/>
    </source>
</evidence>
<dbReference type="SUPFAM" id="SSF81891">
    <property type="entry name" value="Poly A polymerase C-terminal region-like"/>
    <property type="match status" value="1"/>
</dbReference>
<reference evidence="11" key="2">
    <citation type="submission" date="2020-09" db="EMBL/GenBank/DDBJ databases">
        <authorList>
            <person name="Sun Q."/>
            <person name="Zhou Y."/>
        </authorList>
    </citation>
    <scope>NUCLEOTIDE SEQUENCE</scope>
    <source>
        <strain evidence="11">CGMCC 1.15725</strain>
    </source>
</reference>
<dbReference type="CDD" id="cd05398">
    <property type="entry name" value="NT_ClassII-CCAase"/>
    <property type="match status" value="1"/>
</dbReference>
<dbReference type="Gene3D" id="3.30.460.10">
    <property type="entry name" value="Beta Polymerase, domain 2"/>
    <property type="match status" value="1"/>
</dbReference>
<dbReference type="GO" id="GO:0000166">
    <property type="term" value="F:nucleotide binding"/>
    <property type="evidence" value="ECO:0007669"/>
    <property type="project" value="UniProtKB-KW"/>
</dbReference>
<dbReference type="Gene3D" id="1.10.3090.10">
    <property type="entry name" value="cca-adding enzyme, domain 2"/>
    <property type="match status" value="1"/>
</dbReference>
<organism evidence="11 12">
    <name type="scientific">Aliidongia dinghuensis</name>
    <dbReference type="NCBI Taxonomy" id="1867774"/>
    <lineage>
        <taxon>Bacteria</taxon>
        <taxon>Pseudomonadati</taxon>
        <taxon>Pseudomonadota</taxon>
        <taxon>Alphaproteobacteria</taxon>
        <taxon>Rhodospirillales</taxon>
        <taxon>Dongiaceae</taxon>
        <taxon>Aliidongia</taxon>
    </lineage>
</organism>
<keyword evidence="2 8" id="KW-0808">Transferase</keyword>
<evidence type="ECO:0000313" key="12">
    <source>
        <dbReference type="Proteomes" id="UP000646365"/>
    </source>
</evidence>
<sequence>MSKAAPARRIPVPDWLERPALTALLDALGEGRFVGGVVRDTLLNLPPGDLDLATPLEPPEVLRRLDAAGIRAIPTGLSHGTVTAVLADGTPVEVTTLRRDIETDGRRATVAFTNNWAEDAARRDFTLNALYLDRAGGIWDPIGGIGDCLAGRIRFVGEPLRRIDEDVLRILRFYRFQARYGRTPADPAARAACRARTDRIERLAGERLQAETHKLLHARDPAPTVRLMIEDGVLAAYLPPPFRPDRLAALVALEPETDSLRRLAALLPPGAGAAAAERLRLPTAMRDRLVLLTGANPVDLSADAQTQRVLLYRRGAALYRDFVLLRAAEDGKADRARALIALADAWTSPALPVAGRDVRALGIASGPAIGRILSEVEDWWIAGDFQADRAACLERLKAIAGV</sequence>
<dbReference type="Pfam" id="PF12627">
    <property type="entry name" value="PolyA_pol_RNAbd"/>
    <property type="match status" value="1"/>
</dbReference>
<evidence type="ECO:0000256" key="5">
    <source>
        <dbReference type="ARBA" id="ARBA00022723"/>
    </source>
</evidence>
<evidence type="ECO:0000256" key="7">
    <source>
        <dbReference type="ARBA" id="ARBA00022842"/>
    </source>
</evidence>
<keyword evidence="7" id="KW-0460">Magnesium</keyword>
<dbReference type="AlphaFoldDB" id="A0A8J2YQN4"/>
<keyword evidence="3" id="KW-0819">tRNA processing</keyword>
<keyword evidence="8" id="KW-0694">RNA-binding</keyword>
<protein>
    <submittedName>
        <fullName evidence="11">Poly(A) polymerase</fullName>
    </submittedName>
</protein>
<evidence type="ECO:0000256" key="1">
    <source>
        <dbReference type="ARBA" id="ARBA00001946"/>
    </source>
</evidence>
<dbReference type="GO" id="GO:0000049">
    <property type="term" value="F:tRNA binding"/>
    <property type="evidence" value="ECO:0007669"/>
    <property type="project" value="TreeGrafter"/>
</dbReference>
<feature type="domain" description="Poly A polymerase head" evidence="9">
    <location>
        <begin position="32"/>
        <end position="154"/>
    </location>
</feature>
<dbReference type="PANTHER" id="PTHR46173">
    <property type="entry name" value="CCA TRNA NUCLEOTIDYLTRANSFERASE 1, MITOCHONDRIAL"/>
    <property type="match status" value="1"/>
</dbReference>
<evidence type="ECO:0000256" key="8">
    <source>
        <dbReference type="RuleBase" id="RU003953"/>
    </source>
</evidence>
<dbReference type="InterPro" id="IPR050264">
    <property type="entry name" value="Bact_CCA-adding_enz_type3_sf"/>
</dbReference>
<dbReference type="Pfam" id="PF01743">
    <property type="entry name" value="PolyA_pol"/>
    <property type="match status" value="1"/>
</dbReference>
<keyword evidence="6" id="KW-0547">Nucleotide-binding</keyword>
<comment type="caution">
    <text evidence="11">The sequence shown here is derived from an EMBL/GenBank/DDBJ whole genome shotgun (WGS) entry which is preliminary data.</text>
</comment>
<keyword evidence="5" id="KW-0479">Metal-binding</keyword>
<feature type="domain" description="tRNA nucleotidyltransferase/poly(A) polymerase RNA and SrmB- binding" evidence="10">
    <location>
        <begin position="186"/>
        <end position="239"/>
    </location>
</feature>
<comment type="cofactor">
    <cofactor evidence="1">
        <name>Mg(2+)</name>
        <dbReference type="ChEBI" id="CHEBI:18420"/>
    </cofactor>
</comment>
<dbReference type="SUPFAM" id="SSF81301">
    <property type="entry name" value="Nucleotidyltransferase"/>
    <property type="match status" value="1"/>
</dbReference>
<dbReference type="InterPro" id="IPR043519">
    <property type="entry name" value="NT_sf"/>
</dbReference>
<evidence type="ECO:0000256" key="3">
    <source>
        <dbReference type="ARBA" id="ARBA00022694"/>
    </source>
</evidence>
<keyword evidence="12" id="KW-1185">Reference proteome</keyword>
<evidence type="ECO:0000259" key="10">
    <source>
        <dbReference type="Pfam" id="PF12627"/>
    </source>
</evidence>
<name>A0A8J2YQN4_9PROT</name>
<comment type="similarity">
    <text evidence="8">Belongs to the tRNA nucleotidyltransferase/poly(A) polymerase family.</text>
</comment>
<accession>A0A8J2YQN4</accession>
<dbReference type="GO" id="GO:0046872">
    <property type="term" value="F:metal ion binding"/>
    <property type="evidence" value="ECO:0007669"/>
    <property type="project" value="UniProtKB-KW"/>
</dbReference>
<proteinExistence type="inferred from homology"/>
<dbReference type="PANTHER" id="PTHR46173:SF1">
    <property type="entry name" value="CCA TRNA NUCLEOTIDYLTRANSFERASE 1, MITOCHONDRIAL"/>
    <property type="match status" value="1"/>
</dbReference>